<keyword evidence="6 11" id="KW-0441">Lipid A biosynthesis</keyword>
<dbReference type="Proteomes" id="UP000501534">
    <property type="component" value="Chromosome"/>
</dbReference>
<dbReference type="GO" id="GO:0016020">
    <property type="term" value="C:membrane"/>
    <property type="evidence" value="ECO:0007669"/>
    <property type="project" value="GOC"/>
</dbReference>
<dbReference type="EC" id="2.4.1.182" evidence="3 11"/>
<keyword evidence="13" id="KW-1185">Reference proteome</keyword>
<dbReference type="GO" id="GO:0005543">
    <property type="term" value="F:phospholipid binding"/>
    <property type="evidence" value="ECO:0007669"/>
    <property type="project" value="TreeGrafter"/>
</dbReference>
<evidence type="ECO:0000313" key="12">
    <source>
        <dbReference type="EMBL" id="QJR09992.1"/>
    </source>
</evidence>
<dbReference type="HAMAP" id="MF_00392">
    <property type="entry name" value="LpxB"/>
    <property type="match status" value="1"/>
</dbReference>
<comment type="catalytic activity">
    <reaction evidence="10 11">
        <text>a lipid X + a UDP-2-N,3-O-bis[(3R)-3-hydroxyacyl]-alpha-D-glucosamine = a lipid A disaccharide + UDP + H(+)</text>
        <dbReference type="Rhea" id="RHEA:67828"/>
        <dbReference type="ChEBI" id="CHEBI:15378"/>
        <dbReference type="ChEBI" id="CHEBI:58223"/>
        <dbReference type="ChEBI" id="CHEBI:137748"/>
        <dbReference type="ChEBI" id="CHEBI:176338"/>
        <dbReference type="ChEBI" id="CHEBI:176343"/>
        <dbReference type="EC" id="2.4.1.182"/>
    </reaction>
</comment>
<dbReference type="Gene3D" id="3.40.50.2000">
    <property type="entry name" value="Glycogen Phosphorylase B"/>
    <property type="match status" value="1"/>
</dbReference>
<accession>A0A6M4GSB0</accession>
<keyword evidence="9 11" id="KW-0443">Lipid metabolism</keyword>
<gene>
    <name evidence="11 12" type="primary">lpxB</name>
    <name evidence="12" type="ORF">DSM104443_01043</name>
</gene>
<comment type="pathway">
    <text evidence="11">Bacterial outer membrane biogenesis; LPS lipid A biosynthesis.</text>
</comment>
<keyword evidence="5 11" id="KW-0444">Lipid biosynthesis</keyword>
<dbReference type="GO" id="GO:0009245">
    <property type="term" value="P:lipid A biosynthetic process"/>
    <property type="evidence" value="ECO:0007669"/>
    <property type="project" value="UniProtKB-UniRule"/>
</dbReference>
<dbReference type="PANTHER" id="PTHR30372">
    <property type="entry name" value="LIPID-A-DISACCHARIDE SYNTHASE"/>
    <property type="match status" value="1"/>
</dbReference>
<proteinExistence type="inferred from homology"/>
<evidence type="ECO:0000256" key="4">
    <source>
        <dbReference type="ARBA" id="ARBA00020902"/>
    </source>
</evidence>
<evidence type="ECO:0000256" key="8">
    <source>
        <dbReference type="ARBA" id="ARBA00022679"/>
    </source>
</evidence>
<evidence type="ECO:0000256" key="10">
    <source>
        <dbReference type="ARBA" id="ARBA00048975"/>
    </source>
</evidence>
<dbReference type="GO" id="GO:0008915">
    <property type="term" value="F:lipid-A-disaccharide synthase activity"/>
    <property type="evidence" value="ECO:0007669"/>
    <property type="project" value="UniProtKB-UniRule"/>
</dbReference>
<dbReference type="UniPathway" id="UPA00973"/>
<dbReference type="EMBL" id="CP053069">
    <property type="protein sequence ID" value="QJR09992.1"/>
    <property type="molecule type" value="Genomic_DNA"/>
</dbReference>
<dbReference type="NCBIfam" id="TIGR00215">
    <property type="entry name" value="lpxB"/>
    <property type="match status" value="1"/>
</dbReference>
<evidence type="ECO:0000256" key="3">
    <source>
        <dbReference type="ARBA" id="ARBA00012687"/>
    </source>
</evidence>
<protein>
    <recommendedName>
        <fullName evidence="4 11">Lipid-A-disaccharide synthase</fullName>
        <ecNumber evidence="3 11">2.4.1.182</ecNumber>
    </recommendedName>
</protein>
<name>A0A6M4GSB0_9PROT</name>
<reference evidence="12 13" key="1">
    <citation type="submission" date="2020-04" db="EMBL/GenBank/DDBJ databases">
        <title>Usitatibacter rugosus gen. nov., sp. nov. and Usitatibacter palustris sp. nov., novel members of Usitatibacteraceae fam. nov. within the order Nitrosomonadales isolated from soil.</title>
        <authorList>
            <person name="Huber K.J."/>
            <person name="Neumann-Schaal M."/>
            <person name="Geppert A."/>
            <person name="Luckner M."/>
            <person name="Wanner G."/>
            <person name="Overmann J."/>
        </authorList>
    </citation>
    <scope>NUCLEOTIDE SEQUENCE [LARGE SCALE GENOMIC DNA]</scope>
    <source>
        <strain evidence="12 13">0125_3</strain>
    </source>
</reference>
<dbReference type="AlphaFoldDB" id="A0A6M4GSB0"/>
<dbReference type="InterPro" id="IPR003835">
    <property type="entry name" value="Glyco_trans_19"/>
</dbReference>
<comment type="similarity">
    <text evidence="2 11">Belongs to the LpxB family.</text>
</comment>
<keyword evidence="8 11" id="KW-0808">Transferase</keyword>
<sequence>MSGRRIGIVAGEASGDMLGAALIRAVREREPDAKFYGIAGPKMMAEGAESLFPMEKLSVSGYVEVVRHLPELLGIRKQLAKRFIEDRPDVFIGVDAPDFNLGLETKLRSKGIRTVHYISPSIWAWRAERIHKIKRAVDHMLAVFPFEEAIYQKAGIPVTYVGHPLADEMPLNPDRDGARSQLRLAKAGPAVAMLPGSRMKELVAHSDLMIQTARILHKERPDLRFFIPLATRETRDYFETRLYALEAHELPITILFGHARLALNAADVALVASGTATLEAALARCPMVITYRVPRLTYWLMMRKAILPYVGLPNILAGEFIVPELLQEDATPQNLAQALGNWLDNKDARAMLRERFAAMHESLARGHDERVAQALQPFLAPGGSNHANAQGNHLAALRG</sequence>
<evidence type="ECO:0000313" key="13">
    <source>
        <dbReference type="Proteomes" id="UP000501534"/>
    </source>
</evidence>
<keyword evidence="7 11" id="KW-0328">Glycosyltransferase</keyword>
<comment type="function">
    <text evidence="1 11">Condensation of UDP-2,3-diacylglucosamine and 2,3-diacylglucosamine-1-phosphate to form lipid A disaccharide, a precursor of lipid A, a phosphorylated glycolipid that anchors the lipopolysaccharide to the outer membrane of the cell.</text>
</comment>
<evidence type="ECO:0000256" key="11">
    <source>
        <dbReference type="HAMAP-Rule" id="MF_00392"/>
    </source>
</evidence>
<dbReference type="Pfam" id="PF02684">
    <property type="entry name" value="LpxB"/>
    <property type="match status" value="1"/>
</dbReference>
<dbReference type="PANTHER" id="PTHR30372:SF4">
    <property type="entry name" value="LIPID-A-DISACCHARIDE SYNTHASE, MITOCHONDRIAL-RELATED"/>
    <property type="match status" value="1"/>
</dbReference>
<dbReference type="CDD" id="cd01635">
    <property type="entry name" value="Glycosyltransferase_GTB-type"/>
    <property type="match status" value="1"/>
</dbReference>
<dbReference type="KEGG" id="uru:DSM104443_01043"/>
<evidence type="ECO:0000256" key="5">
    <source>
        <dbReference type="ARBA" id="ARBA00022516"/>
    </source>
</evidence>
<evidence type="ECO:0000256" key="7">
    <source>
        <dbReference type="ARBA" id="ARBA00022676"/>
    </source>
</evidence>
<dbReference type="SUPFAM" id="SSF53756">
    <property type="entry name" value="UDP-Glycosyltransferase/glycogen phosphorylase"/>
    <property type="match status" value="1"/>
</dbReference>
<evidence type="ECO:0000256" key="6">
    <source>
        <dbReference type="ARBA" id="ARBA00022556"/>
    </source>
</evidence>
<evidence type="ECO:0000256" key="9">
    <source>
        <dbReference type="ARBA" id="ARBA00023098"/>
    </source>
</evidence>
<evidence type="ECO:0000256" key="1">
    <source>
        <dbReference type="ARBA" id="ARBA00002056"/>
    </source>
</evidence>
<evidence type="ECO:0000256" key="2">
    <source>
        <dbReference type="ARBA" id="ARBA00007868"/>
    </source>
</evidence>
<organism evidence="12 13">
    <name type="scientific">Usitatibacter rugosus</name>
    <dbReference type="NCBI Taxonomy" id="2732067"/>
    <lineage>
        <taxon>Bacteria</taxon>
        <taxon>Pseudomonadati</taxon>
        <taxon>Pseudomonadota</taxon>
        <taxon>Betaproteobacteria</taxon>
        <taxon>Nitrosomonadales</taxon>
        <taxon>Usitatibacteraceae</taxon>
        <taxon>Usitatibacter</taxon>
    </lineage>
</organism>